<dbReference type="PANTHER" id="PTHR44305">
    <property type="entry name" value="SI:DKEY-192D15.2-RELATED"/>
    <property type="match status" value="1"/>
</dbReference>
<keyword evidence="3" id="KW-0808">Transferase</keyword>
<dbReference type="GO" id="GO:0004672">
    <property type="term" value="F:protein kinase activity"/>
    <property type="evidence" value="ECO:0007669"/>
    <property type="project" value="InterPro"/>
</dbReference>
<dbReference type="PROSITE" id="PS50011">
    <property type="entry name" value="PROTEIN_KINASE_DOM"/>
    <property type="match status" value="1"/>
</dbReference>
<sequence>MASKTLTNVVNDQTIAMNAMIYGYAGHSLVTPQHALQEIWWTDERINQKVTTDFIRTRLKPDERERLDQPIGFGDLTDDTYMDWILERARRLFLCLEEVGMSSKIFRAVENSWDDDDLPLQMEDIYKLSLSSKKSDKINDQFFQTQFTFLLRELREGVHIDYAPNEVLPLEYVMGLPPAVSLQNWPRVHLPKKQNEVYVRRKFPLGNAECPDAFESDFIMDIESSKMVEHEHIAPVWASYTVKGTGYTLTNFVGQHTLKTFIDHRNPLQYQKLPKPERRYLLLGWLHCLADAVATMHQIGFCHSSIRPSNILIDEQNHIAFSDIGSLETFQKDKRPDLTEVYNYTAPELQTTTTQTMTTTIDINPKSPIIPPSGRQPSIMSKSSSSSEKSSRSKKLTKSGSPKPTSDFSGFSFGLRRTKRPKIRQPPRTDGTEKADIFSLGCVMLDVLTFMLKKKAHDFVKHRSTKVDKQKAKETPALAATKSRTDSSFHANHEKVESWMKTLENATFGQEDDAFRAVPHILDLVRAMLQPSPLSRPSAREVRDRLLDILRTFISGMEEVHCAAHTHDIGIASSHSGSGSDRGISRLFYCLRIEGNEKKVRGEGLGNGGGRKKGIRPKRRCIE</sequence>
<dbReference type="AlphaFoldDB" id="A0A9P4JRC3"/>
<dbReference type="GO" id="GO:0005524">
    <property type="term" value="F:ATP binding"/>
    <property type="evidence" value="ECO:0007669"/>
    <property type="project" value="InterPro"/>
</dbReference>
<organism evidence="3 4">
    <name type="scientific">Delitschia confertaspora ATCC 74209</name>
    <dbReference type="NCBI Taxonomy" id="1513339"/>
    <lineage>
        <taxon>Eukaryota</taxon>
        <taxon>Fungi</taxon>
        <taxon>Dikarya</taxon>
        <taxon>Ascomycota</taxon>
        <taxon>Pezizomycotina</taxon>
        <taxon>Dothideomycetes</taxon>
        <taxon>Pleosporomycetidae</taxon>
        <taxon>Pleosporales</taxon>
        <taxon>Delitschiaceae</taxon>
        <taxon>Delitschia</taxon>
    </lineage>
</organism>
<feature type="compositionally biased region" description="Low complexity" evidence="1">
    <location>
        <begin position="378"/>
        <end position="388"/>
    </location>
</feature>
<dbReference type="Pfam" id="PF00069">
    <property type="entry name" value="Pkinase"/>
    <property type="match status" value="1"/>
</dbReference>
<evidence type="ECO:0000259" key="2">
    <source>
        <dbReference type="PROSITE" id="PS50011"/>
    </source>
</evidence>
<dbReference type="SUPFAM" id="SSF56112">
    <property type="entry name" value="Protein kinase-like (PK-like)"/>
    <property type="match status" value="2"/>
</dbReference>
<feature type="region of interest" description="Disordered" evidence="1">
    <location>
        <begin position="470"/>
        <end position="489"/>
    </location>
</feature>
<evidence type="ECO:0000256" key="1">
    <source>
        <dbReference type="SAM" id="MobiDB-lite"/>
    </source>
</evidence>
<dbReference type="Gene3D" id="1.10.510.10">
    <property type="entry name" value="Transferase(Phosphotransferase) domain 1"/>
    <property type="match status" value="2"/>
</dbReference>
<protein>
    <submittedName>
        <fullName evidence="3">Kinase-like protein</fullName>
    </submittedName>
</protein>
<dbReference type="InterPro" id="IPR000719">
    <property type="entry name" value="Prot_kinase_dom"/>
</dbReference>
<dbReference type="PANTHER" id="PTHR44305:SF24">
    <property type="entry name" value="TYROSINE-PROTEIN KINASE C03B1.5-RELATED"/>
    <property type="match status" value="1"/>
</dbReference>
<name>A0A9P4JRC3_9PLEO</name>
<comment type="caution">
    <text evidence="3">The sequence shown here is derived from an EMBL/GenBank/DDBJ whole genome shotgun (WGS) entry which is preliminary data.</text>
</comment>
<feature type="domain" description="Protein kinase" evidence="2">
    <location>
        <begin position="91"/>
        <end position="554"/>
    </location>
</feature>
<proteinExistence type="predicted"/>
<dbReference type="InterPro" id="IPR053083">
    <property type="entry name" value="TF_kinase-domain_protein"/>
</dbReference>
<dbReference type="Proteomes" id="UP000799536">
    <property type="component" value="Unassembled WGS sequence"/>
</dbReference>
<keyword evidence="3" id="KW-0418">Kinase</keyword>
<dbReference type="OrthoDB" id="4062651at2759"/>
<evidence type="ECO:0000313" key="4">
    <source>
        <dbReference type="Proteomes" id="UP000799536"/>
    </source>
</evidence>
<gene>
    <name evidence="3" type="ORF">GQ43DRAFT_183073</name>
</gene>
<dbReference type="InterPro" id="IPR011009">
    <property type="entry name" value="Kinase-like_dom_sf"/>
</dbReference>
<accession>A0A9P4JRC3</accession>
<keyword evidence="4" id="KW-1185">Reference proteome</keyword>
<dbReference type="EMBL" id="ML993879">
    <property type="protein sequence ID" value="KAF2204318.1"/>
    <property type="molecule type" value="Genomic_DNA"/>
</dbReference>
<feature type="compositionally biased region" description="Basic residues" evidence="1">
    <location>
        <begin position="416"/>
        <end position="425"/>
    </location>
</feature>
<feature type="region of interest" description="Disordered" evidence="1">
    <location>
        <begin position="601"/>
        <end position="623"/>
    </location>
</feature>
<dbReference type="SMART" id="SM00220">
    <property type="entry name" value="S_TKc"/>
    <property type="match status" value="1"/>
</dbReference>
<evidence type="ECO:0000313" key="3">
    <source>
        <dbReference type="EMBL" id="KAF2204318.1"/>
    </source>
</evidence>
<feature type="compositionally biased region" description="Basic residues" evidence="1">
    <location>
        <begin position="610"/>
        <end position="623"/>
    </location>
</feature>
<reference evidence="3" key="1">
    <citation type="journal article" date="2020" name="Stud. Mycol.">
        <title>101 Dothideomycetes genomes: a test case for predicting lifestyles and emergence of pathogens.</title>
        <authorList>
            <person name="Haridas S."/>
            <person name="Albert R."/>
            <person name="Binder M."/>
            <person name="Bloem J."/>
            <person name="Labutti K."/>
            <person name="Salamov A."/>
            <person name="Andreopoulos B."/>
            <person name="Baker S."/>
            <person name="Barry K."/>
            <person name="Bills G."/>
            <person name="Bluhm B."/>
            <person name="Cannon C."/>
            <person name="Castanera R."/>
            <person name="Culley D."/>
            <person name="Daum C."/>
            <person name="Ezra D."/>
            <person name="Gonzalez J."/>
            <person name="Henrissat B."/>
            <person name="Kuo A."/>
            <person name="Liang C."/>
            <person name="Lipzen A."/>
            <person name="Lutzoni F."/>
            <person name="Magnuson J."/>
            <person name="Mondo S."/>
            <person name="Nolan M."/>
            <person name="Ohm R."/>
            <person name="Pangilinan J."/>
            <person name="Park H.-J."/>
            <person name="Ramirez L."/>
            <person name="Alfaro M."/>
            <person name="Sun H."/>
            <person name="Tritt A."/>
            <person name="Yoshinaga Y."/>
            <person name="Zwiers L.-H."/>
            <person name="Turgeon B."/>
            <person name="Goodwin S."/>
            <person name="Spatafora J."/>
            <person name="Crous P."/>
            <person name="Grigoriev I."/>
        </authorList>
    </citation>
    <scope>NUCLEOTIDE SEQUENCE</scope>
    <source>
        <strain evidence="3">ATCC 74209</strain>
    </source>
</reference>
<feature type="region of interest" description="Disordered" evidence="1">
    <location>
        <begin position="353"/>
        <end position="433"/>
    </location>
</feature>